<gene>
    <name evidence="2" type="ORF">SHALO_0427</name>
</gene>
<dbReference type="EMBL" id="CP017111">
    <property type="protein sequence ID" value="AOO64223.1"/>
    <property type="molecule type" value="Genomic_DNA"/>
</dbReference>
<dbReference type="KEGG" id="shal:SHALO_0427"/>
<dbReference type="PATRIC" id="fig|1193502.14.peg.440"/>
<protein>
    <recommendedName>
        <fullName evidence="1">DUF6036 domain-containing protein</fullName>
    </recommendedName>
</protein>
<evidence type="ECO:0000313" key="2">
    <source>
        <dbReference type="EMBL" id="AOO64223.1"/>
    </source>
</evidence>
<name>A0A1D7TGV5_9BACT</name>
<sequence length="188" mass="21557">MNTSLEDAVREMMQKISKNIRGTSKKVPVNVYITGGIAIHFHTATRVSKDLDAIIDQNINIPSKLTVLWQNENGEFEELAYDYNYSPTLGLMHEDYDRRAIFKFNIDDKLNVYILDPVDLIISKLSRFGEQDQEDIQRIIQNDLVNKNQLEELANDAIKIASVGRPETFKLHLALTLEMFDEITGNVQ</sequence>
<keyword evidence="3" id="KW-1185">Reference proteome</keyword>
<accession>A0A1D7TGV5</accession>
<reference evidence="3" key="1">
    <citation type="submission" date="2016-08" db="EMBL/GenBank/DDBJ databases">
        <title>Complete genome sequence of the organohalide-respiring Epsilonproteobacterium Sulfurospirillum halorespirans.</title>
        <authorList>
            <person name="Goris T."/>
            <person name="Zimmermann J."/>
            <person name="Schenz B."/>
            <person name="Lemos M."/>
            <person name="Hackermueller J."/>
            <person name="Diekert G."/>
        </authorList>
    </citation>
    <scope>NUCLEOTIDE SEQUENCE [LARGE SCALE GENOMIC DNA]</scope>
    <source>
        <strain>DSM 13726</strain>
        <strain evidence="3">PCE-M2</strain>
    </source>
</reference>
<dbReference type="STRING" id="1193502.SHALO_0427"/>
<dbReference type="AlphaFoldDB" id="A0A1D7TGV5"/>
<evidence type="ECO:0000259" key="1">
    <source>
        <dbReference type="Pfam" id="PF19502"/>
    </source>
</evidence>
<feature type="domain" description="DUF6036" evidence="1">
    <location>
        <begin position="16"/>
        <end position="160"/>
    </location>
</feature>
<dbReference type="RefSeq" id="WP_069477182.1">
    <property type="nucleotide sequence ID" value="NZ_CP017111.1"/>
</dbReference>
<proteinExistence type="predicted"/>
<dbReference type="InterPro" id="IPR045792">
    <property type="entry name" value="DUF6036"/>
</dbReference>
<evidence type="ECO:0000313" key="3">
    <source>
        <dbReference type="Proteomes" id="UP000094609"/>
    </source>
</evidence>
<dbReference type="Pfam" id="PF19502">
    <property type="entry name" value="DUF6036"/>
    <property type="match status" value="1"/>
</dbReference>
<dbReference type="Proteomes" id="UP000094609">
    <property type="component" value="Chromosome"/>
</dbReference>
<organism evidence="2 3">
    <name type="scientific">Sulfurospirillum halorespirans DSM 13726</name>
    <dbReference type="NCBI Taxonomy" id="1193502"/>
    <lineage>
        <taxon>Bacteria</taxon>
        <taxon>Pseudomonadati</taxon>
        <taxon>Campylobacterota</taxon>
        <taxon>Epsilonproteobacteria</taxon>
        <taxon>Campylobacterales</taxon>
        <taxon>Sulfurospirillaceae</taxon>
        <taxon>Sulfurospirillum</taxon>
    </lineage>
</organism>